<dbReference type="SUPFAM" id="SSF52402">
    <property type="entry name" value="Adenine nucleotide alpha hydrolases-like"/>
    <property type="match status" value="1"/>
</dbReference>
<dbReference type="InterPro" id="IPR014729">
    <property type="entry name" value="Rossmann-like_a/b/a_fold"/>
</dbReference>
<accession>A0ABY5PG77</accession>
<evidence type="ECO:0000313" key="2">
    <source>
        <dbReference type="Proteomes" id="UP001058860"/>
    </source>
</evidence>
<gene>
    <name evidence="1" type="ORF">LRS13_23740</name>
</gene>
<organism evidence="1 2">
    <name type="scientific">Svornostia abyssi</name>
    <dbReference type="NCBI Taxonomy" id="2898438"/>
    <lineage>
        <taxon>Bacteria</taxon>
        <taxon>Bacillati</taxon>
        <taxon>Actinomycetota</taxon>
        <taxon>Thermoleophilia</taxon>
        <taxon>Solirubrobacterales</taxon>
        <taxon>Baekduiaceae</taxon>
        <taxon>Svornostia</taxon>
    </lineage>
</organism>
<keyword evidence="2" id="KW-1185">Reference proteome</keyword>
<name>A0ABY5PG77_9ACTN</name>
<reference evidence="2" key="1">
    <citation type="submission" date="2021-11" db="EMBL/GenBank/DDBJ databases">
        <title>Cultivation dependent microbiological survey of springs from the worlds oldest radium mine currently devoted to the extraction of radon-saturated water.</title>
        <authorList>
            <person name="Kapinusova G."/>
            <person name="Smrhova T."/>
            <person name="Strejcek M."/>
            <person name="Suman J."/>
            <person name="Jani K."/>
            <person name="Pajer P."/>
            <person name="Uhlik O."/>
        </authorList>
    </citation>
    <scope>NUCLEOTIDE SEQUENCE [LARGE SCALE GENOMIC DNA]</scope>
    <source>
        <strain evidence="2">J379</strain>
    </source>
</reference>
<dbReference type="Gene3D" id="3.40.50.620">
    <property type="entry name" value="HUPs"/>
    <property type="match status" value="1"/>
</dbReference>
<dbReference type="Proteomes" id="UP001058860">
    <property type="component" value="Chromosome"/>
</dbReference>
<evidence type="ECO:0000313" key="1">
    <source>
        <dbReference type="EMBL" id="UUY03645.1"/>
    </source>
</evidence>
<dbReference type="RefSeq" id="WP_353864147.1">
    <property type="nucleotide sequence ID" value="NZ_CP088295.1"/>
</dbReference>
<sequence>MSTLIHEAGEVFVLSPTKPGRLRWVFSDVDDARHVADERLASILGTLRSAGVPAMGEVGADMPLVAIGDAIRRLHPDHIVCAVGRAKHRDWQLMERTEREYGVPMTLFELDPAGHPAGSHAGG</sequence>
<protein>
    <submittedName>
        <fullName evidence="1">Uncharacterized protein</fullName>
    </submittedName>
</protein>
<dbReference type="EMBL" id="CP088295">
    <property type="protein sequence ID" value="UUY03645.1"/>
    <property type="molecule type" value="Genomic_DNA"/>
</dbReference>
<proteinExistence type="predicted"/>